<dbReference type="OrthoDB" id="9807095at2"/>
<protein>
    <submittedName>
        <fullName evidence="5">Glutamine synthetase</fullName>
    </submittedName>
</protein>
<reference evidence="6" key="1">
    <citation type="submission" date="2016-01" db="EMBL/GenBank/DDBJ databases">
        <title>Draft genome of Chromobacterium sp. F49.</title>
        <authorList>
            <person name="Hong K.W."/>
        </authorList>
    </citation>
    <scope>NUCLEOTIDE SEQUENCE [LARGE SCALE GENOMIC DNA]</scope>
    <source>
        <strain evidence="6">CN10</strain>
    </source>
</reference>
<proteinExistence type="inferred from homology"/>
<feature type="domain" description="GS catalytic" evidence="4">
    <location>
        <begin position="115"/>
        <end position="451"/>
    </location>
</feature>
<dbReference type="RefSeq" id="WP_066614072.1">
    <property type="nucleotide sequence ID" value="NZ_LQQU01000045.1"/>
</dbReference>
<dbReference type="Pfam" id="PF00120">
    <property type="entry name" value="Gln-synt_C"/>
    <property type="match status" value="1"/>
</dbReference>
<dbReference type="SUPFAM" id="SSF55931">
    <property type="entry name" value="Glutamine synthetase/guanido kinase"/>
    <property type="match status" value="1"/>
</dbReference>
<comment type="similarity">
    <text evidence="2 3">Belongs to the glutamine synthetase family.</text>
</comment>
<dbReference type="InterPro" id="IPR036651">
    <property type="entry name" value="Gln_synt_N_sf"/>
</dbReference>
<dbReference type="PANTHER" id="PTHR43785">
    <property type="entry name" value="GAMMA-GLUTAMYLPUTRESCINE SYNTHETASE"/>
    <property type="match status" value="1"/>
</dbReference>
<dbReference type="STRING" id="1452487.AVW16_01770"/>
<dbReference type="SMART" id="SM01230">
    <property type="entry name" value="Gln-synt_C"/>
    <property type="match status" value="1"/>
</dbReference>
<dbReference type="SUPFAM" id="SSF54368">
    <property type="entry name" value="Glutamine synthetase, N-terminal domain"/>
    <property type="match status" value="1"/>
</dbReference>
<dbReference type="GO" id="GO:0006542">
    <property type="term" value="P:glutamine biosynthetic process"/>
    <property type="evidence" value="ECO:0007669"/>
    <property type="project" value="InterPro"/>
</dbReference>
<name>A0A165ENP6_9NEIS</name>
<dbReference type="PROSITE" id="PS51987">
    <property type="entry name" value="GS_CATALYTIC"/>
    <property type="match status" value="1"/>
</dbReference>
<evidence type="ECO:0000259" key="4">
    <source>
        <dbReference type="PROSITE" id="PS51987"/>
    </source>
</evidence>
<dbReference type="Gene3D" id="3.10.20.70">
    <property type="entry name" value="Glutamine synthetase, N-terminal domain"/>
    <property type="match status" value="1"/>
</dbReference>
<comment type="caution">
    <text evidence="5">The sequence shown here is derived from an EMBL/GenBank/DDBJ whole genome shotgun (WGS) entry which is preliminary data.</text>
</comment>
<evidence type="ECO:0000313" key="6">
    <source>
        <dbReference type="Proteomes" id="UP000076625"/>
    </source>
</evidence>
<evidence type="ECO:0000313" key="5">
    <source>
        <dbReference type="EMBL" id="KZE27300.1"/>
    </source>
</evidence>
<dbReference type="InterPro" id="IPR008146">
    <property type="entry name" value="Gln_synth_cat_dom"/>
</dbReference>
<dbReference type="Gene3D" id="3.30.590.10">
    <property type="entry name" value="Glutamine synthetase/guanido kinase, catalytic domain"/>
    <property type="match status" value="1"/>
</dbReference>
<evidence type="ECO:0000256" key="1">
    <source>
        <dbReference type="ARBA" id="ARBA00022598"/>
    </source>
</evidence>
<evidence type="ECO:0000256" key="2">
    <source>
        <dbReference type="PROSITE-ProRule" id="PRU01331"/>
    </source>
</evidence>
<keyword evidence="6" id="KW-1185">Reference proteome</keyword>
<evidence type="ECO:0000256" key="3">
    <source>
        <dbReference type="RuleBase" id="RU000384"/>
    </source>
</evidence>
<dbReference type="EMBL" id="LQQU01000045">
    <property type="protein sequence ID" value="KZE27300.1"/>
    <property type="molecule type" value="Genomic_DNA"/>
</dbReference>
<dbReference type="PANTHER" id="PTHR43785:SF3">
    <property type="entry name" value="GS CATALYTIC DOMAIN-CONTAINING PROTEIN"/>
    <property type="match status" value="1"/>
</dbReference>
<sequence length="451" mass="48790">MKSPKLPGRVAAFFDAHPVREVECLLPDLNGYPRGKTLPAAAFVAGQELRVARAVAIHTVVGDFPDYRFYGERDPDMVLAPDYESLRPVPWSGGRRALAIHDGRDLDGKPTAIASRNVLKGVLARYAARGWRPIVAPELEFYLFAANPDPERPFTPPPARCGRREVGHSAFSFSVLNEFSGFFDDLHDALDALGIDGDTFVHELGPSQFEINLRHGDALALADQTFLFKYALREIGLKHGLYAVCMAKPLAGFPGSSMHIHQSLVESGGGRNLFSAADGSPSALFGHYLAGLQACLPSLMPLLAPYVNSYRRFTRHMAAPVNLAWGWDNRSVGLRAPLTDPGARRVENRLPGCDANPYLALAASLAAGLYGVERGLAPSAPVEGNVFLGDAPTALPRSLDAALAAMTASDIPRALFGDEFVAAFVAAKEVELESFLAEITPWERRYLATQA</sequence>
<dbReference type="Proteomes" id="UP000076625">
    <property type="component" value="Unassembled WGS sequence"/>
</dbReference>
<dbReference type="GO" id="GO:0006598">
    <property type="term" value="P:polyamine catabolic process"/>
    <property type="evidence" value="ECO:0007669"/>
    <property type="project" value="TreeGrafter"/>
</dbReference>
<accession>A0A165ENP6</accession>
<organism evidence="5 6">
    <name type="scientific">Crenobacter luteus</name>
    <dbReference type="NCBI Taxonomy" id="1452487"/>
    <lineage>
        <taxon>Bacteria</taxon>
        <taxon>Pseudomonadati</taxon>
        <taxon>Pseudomonadota</taxon>
        <taxon>Betaproteobacteria</taxon>
        <taxon>Neisseriales</taxon>
        <taxon>Neisseriaceae</taxon>
        <taxon>Crenobacter</taxon>
    </lineage>
</organism>
<keyword evidence="1" id="KW-0436">Ligase</keyword>
<dbReference type="AlphaFoldDB" id="A0A165ENP6"/>
<dbReference type="InterPro" id="IPR014746">
    <property type="entry name" value="Gln_synth/guanido_kin_cat_dom"/>
</dbReference>
<dbReference type="GO" id="GO:0004356">
    <property type="term" value="F:glutamine synthetase activity"/>
    <property type="evidence" value="ECO:0007669"/>
    <property type="project" value="InterPro"/>
</dbReference>
<gene>
    <name evidence="5" type="ORF">AVW16_01770</name>
</gene>